<evidence type="ECO:0000256" key="1">
    <source>
        <dbReference type="ARBA" id="ARBA00004123"/>
    </source>
</evidence>
<dbReference type="GO" id="GO:0033204">
    <property type="term" value="F:ribonuclease P RNA binding"/>
    <property type="evidence" value="ECO:0007669"/>
    <property type="project" value="InterPro"/>
</dbReference>
<dbReference type="PANTHER" id="PTHR48414">
    <property type="entry name" value="POP5 HOMOLOG, RIBONUCLEASE P_MRP SUBUNIT"/>
    <property type="match status" value="1"/>
</dbReference>
<evidence type="ECO:0000256" key="5">
    <source>
        <dbReference type="ARBA" id="ARBA00023242"/>
    </source>
</evidence>
<proteinExistence type="inferred from homology"/>
<evidence type="ECO:0000256" key="6">
    <source>
        <dbReference type="ARBA" id="ARBA00044198"/>
    </source>
</evidence>
<dbReference type="Pfam" id="PF01900">
    <property type="entry name" value="RNase_P_Rpp14"/>
    <property type="match status" value="1"/>
</dbReference>
<dbReference type="GO" id="GO:0006364">
    <property type="term" value="P:rRNA processing"/>
    <property type="evidence" value="ECO:0007669"/>
    <property type="project" value="UniProtKB-KW"/>
</dbReference>
<dbReference type="SUPFAM" id="SSF160350">
    <property type="entry name" value="Rnp2-like"/>
    <property type="match status" value="1"/>
</dbReference>
<sequence>YIVCEITVGDKSKKPMQLKVTTLHNAIQQKVQQLYGDFGVAAIKAGFSAKYCNAHTKLAIVKSRHGPHKFLLNAIPTINDVAGRLVSVKIFYVSATIKHCFLFIKVSKTVKLYKNPHHKVSAVKLNKFQQQKLEQAWNTLKTETERKNMKDALMTLTPAMKN</sequence>
<protein>
    <recommendedName>
        <fullName evidence="6">Ribonuclease P/MRP protein subunit POP5</fullName>
    </recommendedName>
</protein>
<evidence type="ECO:0000256" key="4">
    <source>
        <dbReference type="ARBA" id="ARBA00022694"/>
    </source>
</evidence>
<keyword evidence="5" id="KW-0539">Nucleus</keyword>
<organism evidence="7 8">
    <name type="scientific">Heterotrigona itama</name>
    <dbReference type="NCBI Taxonomy" id="395501"/>
    <lineage>
        <taxon>Eukaryota</taxon>
        <taxon>Metazoa</taxon>
        <taxon>Ecdysozoa</taxon>
        <taxon>Arthropoda</taxon>
        <taxon>Hexapoda</taxon>
        <taxon>Insecta</taxon>
        <taxon>Pterygota</taxon>
        <taxon>Neoptera</taxon>
        <taxon>Endopterygota</taxon>
        <taxon>Hymenoptera</taxon>
        <taxon>Apocrita</taxon>
        <taxon>Aculeata</taxon>
        <taxon>Apoidea</taxon>
        <taxon>Anthophila</taxon>
        <taxon>Apidae</taxon>
        <taxon>Heterotrigona</taxon>
    </lineage>
</organism>
<dbReference type="Proteomes" id="UP000752696">
    <property type="component" value="Unassembled WGS sequence"/>
</dbReference>
<keyword evidence="3" id="KW-0698">rRNA processing</keyword>
<gene>
    <name evidence="7" type="ORF">MHI_LOCUS459789</name>
</gene>
<feature type="non-terminal residue" evidence="7">
    <location>
        <position position="1"/>
    </location>
</feature>
<dbReference type="GO" id="GO:0030677">
    <property type="term" value="C:ribonuclease P complex"/>
    <property type="evidence" value="ECO:0007669"/>
    <property type="project" value="InterPro"/>
</dbReference>
<keyword evidence="4" id="KW-0819">tRNA processing</keyword>
<comment type="subcellular location">
    <subcellularLocation>
        <location evidence="1">Nucleus</location>
    </subcellularLocation>
</comment>
<dbReference type="Gene3D" id="3.30.70.3250">
    <property type="entry name" value="Ribonuclease P, Pop5 subunit"/>
    <property type="match status" value="1"/>
</dbReference>
<comment type="caution">
    <text evidence="7">The sequence shown here is derived from an EMBL/GenBank/DDBJ whole genome shotgun (WGS) entry which is preliminary data.</text>
</comment>
<feature type="non-terminal residue" evidence="7">
    <location>
        <position position="162"/>
    </location>
</feature>
<evidence type="ECO:0000313" key="7">
    <source>
        <dbReference type="EMBL" id="CAD1474304.1"/>
    </source>
</evidence>
<dbReference type="PANTHER" id="PTHR48414:SF1">
    <property type="entry name" value="POP5 HOMOLOG, RIBONUCLEASE P_MRP SUBUNIT"/>
    <property type="match status" value="1"/>
</dbReference>
<comment type="similarity">
    <text evidence="2">Belongs to the eukaryotic/archaeal RNase P protein component 2 family.</text>
</comment>
<dbReference type="EMBL" id="CAJDYZ010007431">
    <property type="protein sequence ID" value="CAD1474304.1"/>
    <property type="molecule type" value="Genomic_DNA"/>
</dbReference>
<dbReference type="InterPro" id="IPR016819">
    <property type="entry name" value="RNase_P/MRP_POP5"/>
</dbReference>
<dbReference type="PIRSF" id="PIRSF023803">
    <property type="entry name" value="Ribonuclease_P_prd"/>
    <property type="match status" value="1"/>
</dbReference>
<evidence type="ECO:0000256" key="3">
    <source>
        <dbReference type="ARBA" id="ARBA00022552"/>
    </source>
</evidence>
<evidence type="ECO:0000256" key="2">
    <source>
        <dbReference type="ARBA" id="ARBA00010800"/>
    </source>
</evidence>
<reference evidence="7" key="1">
    <citation type="submission" date="2020-07" db="EMBL/GenBank/DDBJ databases">
        <authorList>
            <person name="Nazaruddin N."/>
        </authorList>
    </citation>
    <scope>NUCLEOTIDE SEQUENCE</scope>
</reference>
<keyword evidence="8" id="KW-1185">Reference proteome</keyword>
<dbReference type="GO" id="GO:0001682">
    <property type="term" value="P:tRNA 5'-leader removal"/>
    <property type="evidence" value="ECO:0007669"/>
    <property type="project" value="InterPro"/>
</dbReference>
<dbReference type="OrthoDB" id="277888at2759"/>
<evidence type="ECO:0000313" key="8">
    <source>
        <dbReference type="Proteomes" id="UP000752696"/>
    </source>
</evidence>
<dbReference type="AlphaFoldDB" id="A0A6V7H3U4"/>
<dbReference type="InterPro" id="IPR038085">
    <property type="entry name" value="Rnp2-like_sf"/>
</dbReference>
<dbReference type="GO" id="GO:0005634">
    <property type="term" value="C:nucleus"/>
    <property type="evidence" value="ECO:0007669"/>
    <property type="project" value="UniProtKB-SubCell"/>
</dbReference>
<name>A0A6V7H3U4_9HYME</name>
<dbReference type="InterPro" id="IPR002759">
    <property type="entry name" value="Pop5/Rpp14/Rnp2-like"/>
</dbReference>
<accession>A0A6V7H3U4</accession>